<keyword evidence="3" id="KW-1185">Reference proteome</keyword>
<dbReference type="GO" id="GO:0016787">
    <property type="term" value="F:hydrolase activity"/>
    <property type="evidence" value="ECO:0007669"/>
    <property type="project" value="UniProtKB-KW"/>
</dbReference>
<dbReference type="PANTHER" id="PTHR11614">
    <property type="entry name" value="PHOSPHOLIPASE-RELATED"/>
    <property type="match status" value="1"/>
</dbReference>
<organism evidence="2 3">
    <name type="scientific">Cyanobacterium stanieri (strain ATCC 29140 / PCC 7202)</name>
    <dbReference type="NCBI Taxonomy" id="292563"/>
    <lineage>
        <taxon>Bacteria</taxon>
        <taxon>Bacillati</taxon>
        <taxon>Cyanobacteriota</taxon>
        <taxon>Cyanophyceae</taxon>
        <taxon>Oscillatoriophycideae</taxon>
        <taxon>Chroococcales</taxon>
        <taxon>Geminocystaceae</taxon>
        <taxon>Cyanobacterium</taxon>
    </lineage>
</organism>
<name>K9YL21_CYASC</name>
<dbReference type="PATRIC" id="fig|292563.3.peg.858"/>
<evidence type="ECO:0000313" key="3">
    <source>
        <dbReference type="Proteomes" id="UP000010483"/>
    </source>
</evidence>
<dbReference type="EMBL" id="CP003940">
    <property type="protein sequence ID" value="AFZ46788.1"/>
    <property type="molecule type" value="Genomic_DNA"/>
</dbReference>
<gene>
    <name evidence="2" type="ordered locus">Cyast_0816</name>
</gene>
<feature type="domain" description="Serine aminopeptidase S33" evidence="1">
    <location>
        <begin position="40"/>
        <end position="271"/>
    </location>
</feature>
<proteinExistence type="predicted"/>
<sequence>MNSNNLSSADAPIAHQTGYFSSFDGLSLYYQHWWSEQVSSAIVVMVHGLGGHSDLFGNVVKTLAPQGYHLYALDLRGHGRSPGKRGHINRWLDFRHDVNSFWQYIIPQCPNLPQFMMGHSLGGTIVLDYVLHSPQTLEGIILSNPAIGVVGVSPLKFFLGKLFSQIWSTFSQSTGISLEESVHDPALIAHYKQDPLRHDLGTARLATEYIATTNWIKAHSHQFNVPLLMLQSGLDTVSPLESSHRFFENVPVDDKTWKEYPQSYHEIYDDLEHQQVLADLSEWLKAHVTNLS</sequence>
<keyword evidence="2" id="KW-0378">Hydrolase</keyword>
<dbReference type="Gene3D" id="3.40.50.1820">
    <property type="entry name" value="alpha/beta hydrolase"/>
    <property type="match status" value="1"/>
</dbReference>
<evidence type="ECO:0000259" key="1">
    <source>
        <dbReference type="Pfam" id="PF12146"/>
    </source>
</evidence>
<dbReference type="InterPro" id="IPR022742">
    <property type="entry name" value="Hydrolase_4"/>
</dbReference>
<accession>K9YL21</accession>
<dbReference type="Proteomes" id="UP000010483">
    <property type="component" value="Chromosome"/>
</dbReference>
<dbReference type="InterPro" id="IPR000073">
    <property type="entry name" value="AB_hydrolase_1"/>
</dbReference>
<dbReference type="PRINTS" id="PR00111">
    <property type="entry name" value="ABHYDROLASE"/>
</dbReference>
<dbReference type="Pfam" id="PF12146">
    <property type="entry name" value="Hydrolase_4"/>
    <property type="match status" value="1"/>
</dbReference>
<dbReference type="eggNOG" id="COG2267">
    <property type="taxonomic scope" value="Bacteria"/>
</dbReference>
<dbReference type="KEGG" id="csn:Cyast_0816"/>
<dbReference type="AlphaFoldDB" id="K9YL21"/>
<dbReference type="SUPFAM" id="SSF53474">
    <property type="entry name" value="alpha/beta-Hydrolases"/>
    <property type="match status" value="1"/>
</dbReference>
<protein>
    <submittedName>
        <fullName evidence="2">Alpha/beta hydrolase fold protein</fullName>
    </submittedName>
</protein>
<dbReference type="HOGENOM" id="CLU_026209_7_2_3"/>
<dbReference type="InterPro" id="IPR029058">
    <property type="entry name" value="AB_hydrolase_fold"/>
</dbReference>
<evidence type="ECO:0000313" key="2">
    <source>
        <dbReference type="EMBL" id="AFZ46788.1"/>
    </source>
</evidence>
<dbReference type="STRING" id="292563.Cyast_0816"/>
<reference evidence="3" key="1">
    <citation type="journal article" date="2013" name="Proc. Natl. Acad. Sci. U.S.A.">
        <title>Improving the coverage of the cyanobacterial phylum using diversity-driven genome sequencing.</title>
        <authorList>
            <person name="Shih P.M."/>
            <person name="Wu D."/>
            <person name="Latifi A."/>
            <person name="Axen S.D."/>
            <person name="Fewer D.P."/>
            <person name="Talla E."/>
            <person name="Calteau A."/>
            <person name="Cai F."/>
            <person name="Tandeau de Marsac N."/>
            <person name="Rippka R."/>
            <person name="Herdman M."/>
            <person name="Sivonen K."/>
            <person name="Coursin T."/>
            <person name="Laurent T."/>
            <person name="Goodwin L."/>
            <person name="Nolan M."/>
            <person name="Davenport K.W."/>
            <person name="Han C.S."/>
            <person name="Rubin E.M."/>
            <person name="Eisen J.A."/>
            <person name="Woyke T."/>
            <person name="Gugger M."/>
            <person name="Kerfeld C.A."/>
        </authorList>
    </citation>
    <scope>NUCLEOTIDE SEQUENCE [LARGE SCALE GENOMIC DNA]</scope>
    <source>
        <strain evidence="3">ATCC 29140 / PCC 7202</strain>
    </source>
</reference>
<dbReference type="InterPro" id="IPR051044">
    <property type="entry name" value="MAG_DAG_Lipase"/>
</dbReference>
<dbReference type="BioCyc" id="CSTA292563:G1353-822-MONOMER"/>